<feature type="domain" description="Beta-galactosidase trimerisation" evidence="10">
    <location>
        <begin position="585"/>
        <end position="656"/>
    </location>
</feature>
<dbReference type="PANTHER" id="PTHR36447">
    <property type="entry name" value="BETA-GALACTOSIDASE GANA"/>
    <property type="match status" value="1"/>
</dbReference>
<reference evidence="12 13" key="1">
    <citation type="submission" date="2018-11" db="EMBL/GenBank/DDBJ databases">
        <title>Sequencing the genomes of 1000 actinobacteria strains.</title>
        <authorList>
            <person name="Klenk H.-P."/>
        </authorList>
    </citation>
    <scope>NUCLEOTIDE SEQUENCE [LARGE SCALE GENOMIC DNA]</scope>
    <source>
        <strain evidence="12 13">DSM 15700</strain>
    </source>
</reference>
<evidence type="ECO:0000313" key="12">
    <source>
        <dbReference type="EMBL" id="RPF20655.1"/>
    </source>
</evidence>
<feature type="active site" description="Proton donor" evidence="6">
    <location>
        <position position="163"/>
    </location>
</feature>
<accession>A0A3N4ZIF3</accession>
<evidence type="ECO:0000256" key="4">
    <source>
        <dbReference type="ARBA" id="ARBA00022801"/>
    </source>
</evidence>
<comment type="catalytic activity">
    <reaction evidence="1">
        <text>Hydrolysis of terminal non-reducing beta-D-galactose residues in beta-D-galactosides.</text>
        <dbReference type="EC" id="3.2.1.23"/>
    </reaction>
</comment>
<dbReference type="PIRSF" id="PIRSF001084">
    <property type="entry name" value="B-galactosidase"/>
    <property type="match status" value="1"/>
</dbReference>
<keyword evidence="4" id="KW-0378">Hydrolase</keyword>
<dbReference type="PANTHER" id="PTHR36447:SF1">
    <property type="entry name" value="BETA-GALACTOSIDASE GANA"/>
    <property type="match status" value="1"/>
</dbReference>
<keyword evidence="5" id="KW-0326">Glycosidase</keyword>
<feature type="active site" description="Nucleophile" evidence="6">
    <location>
        <position position="319"/>
    </location>
</feature>
<evidence type="ECO:0000256" key="7">
    <source>
        <dbReference type="PIRSR" id="PIRSR001084-2"/>
    </source>
</evidence>
<dbReference type="RefSeq" id="WP_123813793.1">
    <property type="nucleotide sequence ID" value="NZ_RKQZ01000001.1"/>
</dbReference>
<dbReference type="GO" id="GO:0009341">
    <property type="term" value="C:beta-galactosidase complex"/>
    <property type="evidence" value="ECO:0007669"/>
    <property type="project" value="InterPro"/>
</dbReference>
<feature type="domain" description="Glycoside hydrolase family 42 N-terminal" evidence="9">
    <location>
        <begin position="27"/>
        <end position="396"/>
    </location>
</feature>
<dbReference type="Pfam" id="PF02449">
    <property type="entry name" value="Glyco_hydro_42"/>
    <property type="match status" value="1"/>
</dbReference>
<feature type="binding site" evidence="7">
    <location>
        <position position="162"/>
    </location>
    <ligand>
        <name>substrate</name>
    </ligand>
</feature>
<dbReference type="InterPro" id="IPR013780">
    <property type="entry name" value="Glyco_hydro_b"/>
</dbReference>
<dbReference type="OrthoDB" id="9800974at2"/>
<dbReference type="InterPro" id="IPR013738">
    <property type="entry name" value="Beta_galactosidase_Trimer"/>
</dbReference>
<dbReference type="SUPFAM" id="SSF52317">
    <property type="entry name" value="Class I glutamine amidotransferase-like"/>
    <property type="match status" value="1"/>
</dbReference>
<gene>
    <name evidence="12" type="ORF">EDD34_1252</name>
</gene>
<dbReference type="CDD" id="cd03143">
    <property type="entry name" value="A4_beta-galactosidase_middle_domain"/>
    <property type="match status" value="1"/>
</dbReference>
<feature type="domain" description="Beta-galactosidase C-terminal" evidence="11">
    <location>
        <begin position="664"/>
        <end position="721"/>
    </location>
</feature>
<evidence type="ECO:0000256" key="6">
    <source>
        <dbReference type="PIRSR" id="PIRSR001084-1"/>
    </source>
</evidence>
<evidence type="ECO:0000256" key="5">
    <source>
        <dbReference type="ARBA" id="ARBA00023295"/>
    </source>
</evidence>
<evidence type="ECO:0000313" key="13">
    <source>
        <dbReference type="Proteomes" id="UP000280501"/>
    </source>
</evidence>
<keyword evidence="13" id="KW-1185">Reference proteome</keyword>
<dbReference type="InterPro" id="IPR013739">
    <property type="entry name" value="Beta_galactosidase_C"/>
</dbReference>
<dbReference type="Gene3D" id="2.60.40.1180">
    <property type="entry name" value="Golgi alpha-mannosidase II"/>
    <property type="match status" value="1"/>
</dbReference>
<dbReference type="InterPro" id="IPR003476">
    <property type="entry name" value="Glyco_hydro_42"/>
</dbReference>
<dbReference type="InterPro" id="IPR013529">
    <property type="entry name" value="Glyco_hydro_42_N"/>
</dbReference>
<dbReference type="Proteomes" id="UP000280501">
    <property type="component" value="Unassembled WGS sequence"/>
</dbReference>
<dbReference type="Pfam" id="PF08532">
    <property type="entry name" value="Glyco_hydro_42M"/>
    <property type="match status" value="2"/>
</dbReference>
<evidence type="ECO:0000259" key="11">
    <source>
        <dbReference type="Pfam" id="PF08533"/>
    </source>
</evidence>
<dbReference type="EMBL" id="RKQZ01000001">
    <property type="protein sequence ID" value="RPF20655.1"/>
    <property type="molecule type" value="Genomic_DNA"/>
</dbReference>
<dbReference type="InterPro" id="IPR029062">
    <property type="entry name" value="Class_I_gatase-like"/>
</dbReference>
<sequence>MPASAPSVGPAFTGWLPGVDSLCYGGDYNPEQWPEEVWEQDVRLMREAGVNLVSIGIFSWALLEPREGEFDFTLLDRVIDLLHANGIRVDLGTPTAAPPAWFYATYPDARAVTRDGVPLGPGSRGMVSPSSPEYRRAAVRIARELARRYGRHPALALWHVHNEYGAPVSDDYSVHAQRAWRDWLRSRYGTLDTLNAAWGTAFWGQVYGDWEHVQVPAAAASAVNPAQRLDFARFTDSALLACFTAERDVIREYSDVPVTTNFMAAECPATDLFRWAREVDIVSNDHYLTAANPRGEVGLALAADLTRSVAGGKPWLLLEHSTSAVNWQPRNVAKRPGEMARNSLSHLGRGADAIMFFQWRASRSGAEKFHSAMLPHAGTGSRVWREVVELGANLARLGELRGTRVRADVALLWDPESFWAQDLEWRPSEAAGHRERVDAFYDRLWRDGHTVDLARPEQDLSGYKLVVAPASYLLTVDGAASLTRYVEGGGTLLVSYFSGIVDEHDAVHPGGFLAPLRDALGVTVEEFLPLRDGAHLTVTYDGGPAAGSAPRPDSPAGVELTGANRAGTELTGTDQAGVELTGTDRAGTELTGTVWADDLTLAGADVVATYVDGPKPGGAAVTRHRHGAGTGWYVSTNFDVETLSALMTDVYADAGLPSSGIPEDLEVIRRHGDGTEYVIAINHGGDDAKLPLDGSARDLLTGDETSGSVVVPAGAVRVLRRDG</sequence>
<feature type="domain" description="Beta-galactosidase trimerisation" evidence="10">
    <location>
        <begin position="407"/>
        <end position="542"/>
    </location>
</feature>
<evidence type="ECO:0000256" key="1">
    <source>
        <dbReference type="ARBA" id="ARBA00001412"/>
    </source>
</evidence>
<dbReference type="GO" id="GO:0004565">
    <property type="term" value="F:beta-galactosidase activity"/>
    <property type="evidence" value="ECO:0007669"/>
    <property type="project" value="UniProtKB-EC"/>
</dbReference>
<dbReference type="Gene3D" id="3.40.50.880">
    <property type="match status" value="1"/>
</dbReference>
<feature type="binding site" evidence="7">
    <location>
        <position position="327"/>
    </location>
    <ligand>
        <name>substrate</name>
    </ligand>
</feature>
<organism evidence="12 13">
    <name type="scientific">Myceligenerans xiligouense</name>
    <dbReference type="NCBI Taxonomy" id="253184"/>
    <lineage>
        <taxon>Bacteria</taxon>
        <taxon>Bacillati</taxon>
        <taxon>Actinomycetota</taxon>
        <taxon>Actinomycetes</taxon>
        <taxon>Micrococcales</taxon>
        <taxon>Promicromonosporaceae</taxon>
        <taxon>Myceligenerans</taxon>
    </lineage>
</organism>
<dbReference type="AlphaFoldDB" id="A0A3N4ZIF3"/>
<comment type="caution">
    <text evidence="12">The sequence shown here is derived from an EMBL/GenBank/DDBJ whole genome shotgun (WGS) entry which is preliminary data.</text>
</comment>
<evidence type="ECO:0000256" key="8">
    <source>
        <dbReference type="SAM" id="MobiDB-lite"/>
    </source>
</evidence>
<evidence type="ECO:0000259" key="9">
    <source>
        <dbReference type="Pfam" id="PF02449"/>
    </source>
</evidence>
<comment type="similarity">
    <text evidence="2">Belongs to the glycosyl hydrolase 42 family.</text>
</comment>
<evidence type="ECO:0000256" key="3">
    <source>
        <dbReference type="ARBA" id="ARBA00012756"/>
    </source>
</evidence>
<protein>
    <recommendedName>
        <fullName evidence="3">beta-galactosidase</fullName>
        <ecNumber evidence="3">3.2.1.23</ecNumber>
    </recommendedName>
</protein>
<dbReference type="Gene3D" id="3.20.20.80">
    <property type="entry name" value="Glycosidases"/>
    <property type="match status" value="1"/>
</dbReference>
<evidence type="ECO:0000256" key="2">
    <source>
        <dbReference type="ARBA" id="ARBA00005940"/>
    </source>
</evidence>
<feature type="binding site" evidence="7">
    <location>
        <position position="124"/>
    </location>
    <ligand>
        <name>substrate</name>
    </ligand>
</feature>
<feature type="region of interest" description="Disordered" evidence="8">
    <location>
        <begin position="543"/>
        <end position="569"/>
    </location>
</feature>
<dbReference type="GO" id="GO:0006012">
    <property type="term" value="P:galactose metabolic process"/>
    <property type="evidence" value="ECO:0007669"/>
    <property type="project" value="InterPro"/>
</dbReference>
<evidence type="ECO:0000259" key="10">
    <source>
        <dbReference type="Pfam" id="PF08532"/>
    </source>
</evidence>
<proteinExistence type="inferred from homology"/>
<dbReference type="Pfam" id="PF08533">
    <property type="entry name" value="Glyco_hydro_42C"/>
    <property type="match status" value="1"/>
</dbReference>
<name>A0A3N4ZIF3_9MICO</name>
<dbReference type="InterPro" id="IPR017853">
    <property type="entry name" value="GH"/>
</dbReference>
<dbReference type="SUPFAM" id="SSF51445">
    <property type="entry name" value="(Trans)glycosidases"/>
    <property type="match status" value="1"/>
</dbReference>
<dbReference type="EC" id="3.2.1.23" evidence="3"/>